<dbReference type="PROSITE" id="PS50887">
    <property type="entry name" value="GGDEF"/>
    <property type="match status" value="1"/>
</dbReference>
<reference evidence="5 6" key="1">
    <citation type="submission" date="2019-03" db="EMBL/GenBank/DDBJ databases">
        <title>Genomic Encyclopedia of Type Strains, Phase IV (KMG-IV): sequencing the most valuable type-strain genomes for metagenomic binning, comparative biology and taxonomic classification.</title>
        <authorList>
            <person name="Goeker M."/>
        </authorList>
    </citation>
    <scope>NUCLEOTIDE SEQUENCE [LARGE SCALE GENOMIC DNA]</scope>
    <source>
        <strain evidence="5 6">DSM 24830</strain>
    </source>
</reference>
<evidence type="ECO:0000259" key="3">
    <source>
        <dbReference type="PROSITE" id="PS50113"/>
    </source>
</evidence>
<dbReference type="CDD" id="cd01949">
    <property type="entry name" value="GGDEF"/>
    <property type="match status" value="1"/>
</dbReference>
<dbReference type="InterPro" id="IPR043128">
    <property type="entry name" value="Rev_trsase/Diguanyl_cyclase"/>
</dbReference>
<dbReference type="RefSeq" id="WP_131907211.1">
    <property type="nucleotide sequence ID" value="NZ_BAAAFU010000007.1"/>
</dbReference>
<dbReference type="Gene3D" id="3.30.450.20">
    <property type="entry name" value="PAS domain"/>
    <property type="match status" value="1"/>
</dbReference>
<gene>
    <name evidence="5" type="ORF">EV695_3434</name>
</gene>
<dbReference type="CDD" id="cd00130">
    <property type="entry name" value="PAS"/>
    <property type="match status" value="1"/>
</dbReference>
<dbReference type="InterPro" id="IPR000160">
    <property type="entry name" value="GGDEF_dom"/>
</dbReference>
<dbReference type="GO" id="GO:0003824">
    <property type="term" value="F:catalytic activity"/>
    <property type="evidence" value="ECO:0007669"/>
    <property type="project" value="UniProtKB-ARBA"/>
</dbReference>
<dbReference type="SMART" id="SM00267">
    <property type="entry name" value="GGDEF"/>
    <property type="match status" value="1"/>
</dbReference>
<proteinExistence type="predicted"/>
<dbReference type="InterPro" id="IPR035965">
    <property type="entry name" value="PAS-like_dom_sf"/>
</dbReference>
<accession>A0A4R1ES32</accession>
<dbReference type="Pfam" id="PF00990">
    <property type="entry name" value="GGDEF"/>
    <property type="match status" value="1"/>
</dbReference>
<dbReference type="NCBIfam" id="TIGR00229">
    <property type="entry name" value="sensory_box"/>
    <property type="match status" value="1"/>
</dbReference>
<dbReference type="SUPFAM" id="SSF55073">
    <property type="entry name" value="Nucleotide cyclase"/>
    <property type="match status" value="1"/>
</dbReference>
<dbReference type="EMBL" id="SMFQ01000005">
    <property type="protein sequence ID" value="TCJ82702.1"/>
    <property type="molecule type" value="Genomic_DNA"/>
</dbReference>
<dbReference type="NCBIfam" id="TIGR00254">
    <property type="entry name" value="GGDEF"/>
    <property type="match status" value="1"/>
</dbReference>
<dbReference type="Gene3D" id="3.30.70.270">
    <property type="match status" value="1"/>
</dbReference>
<organism evidence="5 6">
    <name type="scientific">Cocleimonas flava</name>
    <dbReference type="NCBI Taxonomy" id="634765"/>
    <lineage>
        <taxon>Bacteria</taxon>
        <taxon>Pseudomonadati</taxon>
        <taxon>Pseudomonadota</taxon>
        <taxon>Gammaproteobacteria</taxon>
        <taxon>Thiotrichales</taxon>
        <taxon>Thiotrichaceae</taxon>
        <taxon>Cocleimonas</taxon>
    </lineage>
</organism>
<dbReference type="Pfam" id="PF13426">
    <property type="entry name" value="PAS_9"/>
    <property type="match status" value="1"/>
</dbReference>
<feature type="domain" description="PAC" evidence="3">
    <location>
        <begin position="79"/>
        <end position="135"/>
    </location>
</feature>
<dbReference type="FunFam" id="3.30.70.270:FF:000001">
    <property type="entry name" value="Diguanylate cyclase domain protein"/>
    <property type="match status" value="1"/>
</dbReference>
<dbReference type="PROSITE" id="PS50113">
    <property type="entry name" value="PAC"/>
    <property type="match status" value="1"/>
</dbReference>
<dbReference type="InterPro" id="IPR029787">
    <property type="entry name" value="Nucleotide_cyclase"/>
</dbReference>
<dbReference type="SMART" id="SM00086">
    <property type="entry name" value="PAC"/>
    <property type="match status" value="1"/>
</dbReference>
<name>A0A4R1ES32_9GAMM</name>
<dbReference type="InterPro" id="IPR000014">
    <property type="entry name" value="PAS"/>
</dbReference>
<evidence type="ECO:0000256" key="1">
    <source>
        <dbReference type="ARBA" id="ARBA00001946"/>
    </source>
</evidence>
<comment type="cofactor">
    <cofactor evidence="1">
        <name>Mg(2+)</name>
        <dbReference type="ChEBI" id="CHEBI:18420"/>
    </cofactor>
</comment>
<dbReference type="AlphaFoldDB" id="A0A4R1ES32"/>
<feature type="domain" description="PAS" evidence="2">
    <location>
        <begin position="27"/>
        <end position="80"/>
    </location>
</feature>
<dbReference type="OrthoDB" id="92309at2"/>
<keyword evidence="6" id="KW-1185">Reference proteome</keyword>
<evidence type="ECO:0000313" key="5">
    <source>
        <dbReference type="EMBL" id="TCJ82702.1"/>
    </source>
</evidence>
<protein>
    <submittedName>
        <fullName evidence="5">PAS domain S-box-containing protein/diguanylate cyclase (GGDEF)-like protein</fullName>
    </submittedName>
</protein>
<feature type="domain" description="GGDEF" evidence="4">
    <location>
        <begin position="167"/>
        <end position="297"/>
    </location>
</feature>
<dbReference type="InterPro" id="IPR001610">
    <property type="entry name" value="PAC"/>
</dbReference>
<dbReference type="InterPro" id="IPR000700">
    <property type="entry name" value="PAS-assoc_C"/>
</dbReference>
<dbReference type="InterPro" id="IPR052163">
    <property type="entry name" value="DGC-Regulatory_Protein"/>
</dbReference>
<evidence type="ECO:0000313" key="6">
    <source>
        <dbReference type="Proteomes" id="UP000294887"/>
    </source>
</evidence>
<dbReference type="Proteomes" id="UP000294887">
    <property type="component" value="Unassembled WGS sequence"/>
</dbReference>
<evidence type="ECO:0000259" key="2">
    <source>
        <dbReference type="PROSITE" id="PS50112"/>
    </source>
</evidence>
<dbReference type="PANTHER" id="PTHR46663:SF4">
    <property type="entry name" value="DIGUANYLATE CYCLASE DGCT-RELATED"/>
    <property type="match status" value="1"/>
</dbReference>
<dbReference type="PROSITE" id="PS50112">
    <property type="entry name" value="PAS"/>
    <property type="match status" value="1"/>
</dbReference>
<dbReference type="PANTHER" id="PTHR46663">
    <property type="entry name" value="DIGUANYLATE CYCLASE DGCT-RELATED"/>
    <property type="match status" value="1"/>
</dbReference>
<evidence type="ECO:0000259" key="4">
    <source>
        <dbReference type="PROSITE" id="PS50887"/>
    </source>
</evidence>
<dbReference type="SUPFAM" id="SSF55785">
    <property type="entry name" value="PYP-like sensor domain (PAS domain)"/>
    <property type="match status" value="1"/>
</dbReference>
<sequence length="297" mass="33537">MKEFDFNFRDIVEFANDVIIVTKSDDIDNPGPEIVYVNEAFTKLSGYTAEEVLGKNPRILQSEETDGETKKIIRKGLEQKVPVRVTIKNQSKSGRGYWLDLSIHPLKNPQGVITHFVAIERDVTEQKDVEEKLEVLSRTDPLTGLINRRTFDEILDNELPHYHRSGEVFSLLMLDIDHFKKINDDFGHLVGDTAIQTISLACESNLRMYDRMARVGGEEFCVLLPATNKESALVIAEKIREIVSNTPIKTCNGDILATMSIGISEVENSDTDHTKIIKRADDNLYKAKKTGRNKVCA</sequence>
<comment type="caution">
    <text evidence="5">The sequence shown here is derived from an EMBL/GenBank/DDBJ whole genome shotgun (WGS) entry which is preliminary data.</text>
</comment>